<feature type="region of interest" description="Disordered" evidence="1">
    <location>
        <begin position="490"/>
        <end position="540"/>
    </location>
</feature>
<dbReference type="PANTHER" id="PTHR36042:SF1">
    <property type="entry name" value="OS05G0490900 PROTEIN"/>
    <property type="match status" value="1"/>
</dbReference>
<keyword evidence="4" id="KW-1185">Reference proteome</keyword>
<evidence type="ECO:0000313" key="3">
    <source>
        <dbReference type="EMBL" id="KAD3640648.1"/>
    </source>
</evidence>
<feature type="transmembrane region" description="Helical" evidence="2">
    <location>
        <begin position="91"/>
        <end position="114"/>
    </location>
</feature>
<accession>A0A5N6MKL6</accession>
<evidence type="ECO:0000256" key="2">
    <source>
        <dbReference type="SAM" id="Phobius"/>
    </source>
</evidence>
<feature type="region of interest" description="Disordered" evidence="1">
    <location>
        <begin position="60"/>
        <end position="80"/>
    </location>
</feature>
<feature type="compositionally biased region" description="Basic and acidic residues" evidence="1">
    <location>
        <begin position="640"/>
        <end position="650"/>
    </location>
</feature>
<dbReference type="PANTHER" id="PTHR36042">
    <property type="entry name" value="OS05G0490900 PROTEIN"/>
    <property type="match status" value="1"/>
</dbReference>
<feature type="compositionally biased region" description="Basic and acidic residues" evidence="1">
    <location>
        <begin position="529"/>
        <end position="540"/>
    </location>
</feature>
<sequence>MPMQTLSVCNLHPPLVPSSGFTKTLKNSHLFIFKIHPKTKKTHNCYRNLTVFAVKEDEEQTTPSWAKPDSDEPPPWARNETQQSSSFELPFFVYLLASAVTAIAAIGSVFEYVNQRPVFGLLNSDSIFYAPVLGFFAFTGVPTAAFLWFKSVEVANKEAEEQDRRDGLRTLDIDFDFLRLLEHVKRGVKVIDIYVVHDRSRVLMENILDTNTSVDDEHELGGNNNTVIEAMFAASHQFREDDIEQDGSIYHVSTHSQVSTESEGSNSDSEESDSDYIVDDTVVEDVEVDLQQFKVYDDFDEREDIQDDDEDLEVEDLDDFESNNDNDEMGLALPKCRLTKKPHHGDDGKMSEGNSKVKGIFGIFGRKKISSKSNSRSQGSEERPSMPRLSQEPDAFGYCTAIPSGSRHTRGRRSYPRNTTQKPVIEWFEVPRNHRKITHTPPTPSEDDEPFEESEDPTHVVILDYDTHGVATDSVALLVLSNDQTKVVEHTSTQKESTHMSEEYRNPESSSRRTLKRHEEHGMGNSHMRSGERFGQRRDALAQQETLWQSFEEEHRRQHVMYQASPTVYQSTPPNMYQVPPVYPQLLIYQPMPTFEPYPEPHRESFEVGPSSRSHYRMEHDKINKTDKRAGPSQRTHSKKVVEMTERSHSVEVMKNNKPLLNHEEQLENEIETKLEDLKLASIVEAMPKIINGLQKLLGGRKMLKKLIAKVVGQNRRKKKIKDKRKDSFGIRIYLQHF</sequence>
<keyword evidence="2" id="KW-0472">Membrane</keyword>
<gene>
    <name evidence="3" type="ORF">E3N88_29871</name>
</gene>
<evidence type="ECO:0000313" key="4">
    <source>
        <dbReference type="Proteomes" id="UP000326396"/>
    </source>
</evidence>
<reference evidence="3 4" key="1">
    <citation type="submission" date="2019-05" db="EMBL/GenBank/DDBJ databases">
        <title>Mikania micrantha, genome provides insights into the molecular mechanism of rapid growth.</title>
        <authorList>
            <person name="Liu B."/>
        </authorList>
    </citation>
    <scope>NUCLEOTIDE SEQUENCE [LARGE SCALE GENOMIC DNA]</scope>
    <source>
        <strain evidence="3">NLD-2019</strain>
        <tissue evidence="3">Leaf</tissue>
    </source>
</reference>
<feature type="region of interest" description="Disordered" evidence="1">
    <location>
        <begin position="253"/>
        <end position="274"/>
    </location>
</feature>
<feature type="region of interest" description="Disordered" evidence="1">
    <location>
        <begin position="625"/>
        <end position="650"/>
    </location>
</feature>
<keyword evidence="2" id="KW-0812">Transmembrane</keyword>
<feature type="region of interest" description="Disordered" evidence="1">
    <location>
        <begin position="368"/>
        <end position="419"/>
    </location>
</feature>
<organism evidence="3 4">
    <name type="scientific">Mikania micrantha</name>
    <name type="common">bitter vine</name>
    <dbReference type="NCBI Taxonomy" id="192012"/>
    <lineage>
        <taxon>Eukaryota</taxon>
        <taxon>Viridiplantae</taxon>
        <taxon>Streptophyta</taxon>
        <taxon>Embryophyta</taxon>
        <taxon>Tracheophyta</taxon>
        <taxon>Spermatophyta</taxon>
        <taxon>Magnoliopsida</taxon>
        <taxon>eudicotyledons</taxon>
        <taxon>Gunneridae</taxon>
        <taxon>Pentapetalae</taxon>
        <taxon>asterids</taxon>
        <taxon>campanulids</taxon>
        <taxon>Asterales</taxon>
        <taxon>Asteraceae</taxon>
        <taxon>Asteroideae</taxon>
        <taxon>Heliantheae alliance</taxon>
        <taxon>Eupatorieae</taxon>
        <taxon>Mikania</taxon>
    </lineage>
</organism>
<feature type="compositionally biased region" description="Acidic residues" evidence="1">
    <location>
        <begin position="445"/>
        <end position="455"/>
    </location>
</feature>
<evidence type="ECO:0000256" key="1">
    <source>
        <dbReference type="SAM" id="MobiDB-lite"/>
    </source>
</evidence>
<dbReference type="OrthoDB" id="2013891at2759"/>
<dbReference type="Proteomes" id="UP000326396">
    <property type="component" value="Linkage Group LG5"/>
</dbReference>
<dbReference type="EMBL" id="SZYD01000015">
    <property type="protein sequence ID" value="KAD3640648.1"/>
    <property type="molecule type" value="Genomic_DNA"/>
</dbReference>
<feature type="transmembrane region" description="Helical" evidence="2">
    <location>
        <begin position="126"/>
        <end position="149"/>
    </location>
</feature>
<proteinExistence type="predicted"/>
<feature type="compositionally biased region" description="Basic and acidic residues" evidence="1">
    <location>
        <begin position="490"/>
        <end position="506"/>
    </location>
</feature>
<dbReference type="AlphaFoldDB" id="A0A5N6MKL6"/>
<protein>
    <submittedName>
        <fullName evidence="3">Uncharacterized protein</fullName>
    </submittedName>
</protein>
<keyword evidence="2" id="KW-1133">Transmembrane helix</keyword>
<feature type="region of interest" description="Disordered" evidence="1">
    <location>
        <begin position="435"/>
        <end position="455"/>
    </location>
</feature>
<name>A0A5N6MKL6_9ASTR</name>
<comment type="caution">
    <text evidence="3">The sequence shown here is derived from an EMBL/GenBank/DDBJ whole genome shotgun (WGS) entry which is preliminary data.</text>
</comment>